<dbReference type="PANTHER" id="PTHR30168">
    <property type="entry name" value="PUTATIVE MEMBRANE PROTEIN YPFJ"/>
    <property type="match status" value="1"/>
</dbReference>
<dbReference type="GO" id="GO:0016020">
    <property type="term" value="C:membrane"/>
    <property type="evidence" value="ECO:0007669"/>
    <property type="project" value="UniProtKB-SubCell"/>
</dbReference>
<evidence type="ECO:0000256" key="2">
    <source>
        <dbReference type="ARBA" id="ARBA00022692"/>
    </source>
</evidence>
<evidence type="ECO:0000313" key="6">
    <source>
        <dbReference type="EMBL" id="RBP35360.1"/>
    </source>
</evidence>
<evidence type="ECO:0000256" key="5">
    <source>
        <dbReference type="SAM" id="Phobius"/>
    </source>
</evidence>
<dbReference type="Pfam" id="PF04228">
    <property type="entry name" value="Zn_peptidase"/>
    <property type="match status" value="1"/>
</dbReference>
<name>A0A366H0J0_9BACT</name>
<evidence type="ECO:0000313" key="7">
    <source>
        <dbReference type="Proteomes" id="UP000253426"/>
    </source>
</evidence>
<proteinExistence type="predicted"/>
<reference evidence="6 7" key="1">
    <citation type="submission" date="2018-06" db="EMBL/GenBank/DDBJ databases">
        <title>Genomic Encyclopedia of Type Strains, Phase IV (KMG-IV): sequencing the most valuable type-strain genomes for metagenomic binning, comparative biology and taxonomic classification.</title>
        <authorList>
            <person name="Goeker M."/>
        </authorList>
    </citation>
    <scope>NUCLEOTIDE SEQUENCE [LARGE SCALE GENOMIC DNA]</scope>
    <source>
        <strain evidence="6 7">DSM 25532</strain>
    </source>
</reference>
<organism evidence="6 7">
    <name type="scientific">Roseimicrobium gellanilyticum</name>
    <dbReference type="NCBI Taxonomy" id="748857"/>
    <lineage>
        <taxon>Bacteria</taxon>
        <taxon>Pseudomonadati</taxon>
        <taxon>Verrucomicrobiota</taxon>
        <taxon>Verrucomicrobiia</taxon>
        <taxon>Verrucomicrobiales</taxon>
        <taxon>Verrucomicrobiaceae</taxon>
        <taxon>Roseimicrobium</taxon>
    </lineage>
</organism>
<keyword evidence="4 5" id="KW-0472">Membrane</keyword>
<evidence type="ECO:0000256" key="1">
    <source>
        <dbReference type="ARBA" id="ARBA00004167"/>
    </source>
</evidence>
<sequence length="290" mass="32416">MDWEKGEESSNLEDRRRVRPKAAVGGGLGLLAILAIGYFLGVDPNQLGQLMEGVQVGQGGGSTEVQGPVTPEEERSRRFAATILGFTEKVWEQQFQTIGQQYKAPRMVLFTERVQTGCGLAPAAVGPFYCPADQTVYLDPSFFDELQQKLGGSAADFSQAYVIAHEVGHHVQNLLGYSDLVDQKRQTMPEAEFNRWSVRLELQADYLAGVWTHYGQQQFNFIEQGDVESAIQSANAIGDDRLQKRAGGFSSPEKYTHGTSAQRVKWFLQGFKTGDMRMLKRMFEMPYEDL</sequence>
<keyword evidence="2 5" id="KW-0812">Transmembrane</keyword>
<evidence type="ECO:0008006" key="8">
    <source>
        <dbReference type="Google" id="ProtNLM"/>
    </source>
</evidence>
<comment type="subcellular location">
    <subcellularLocation>
        <location evidence="1">Membrane</location>
        <topology evidence="1">Single-pass membrane protein</topology>
    </subcellularLocation>
</comment>
<dbReference type="EMBL" id="QNRR01000022">
    <property type="protein sequence ID" value="RBP35360.1"/>
    <property type="molecule type" value="Genomic_DNA"/>
</dbReference>
<accession>A0A366H0J0</accession>
<evidence type="ECO:0000256" key="4">
    <source>
        <dbReference type="ARBA" id="ARBA00023136"/>
    </source>
</evidence>
<dbReference type="InterPro" id="IPR007343">
    <property type="entry name" value="Uncharacterised_pept_Zn_put"/>
</dbReference>
<keyword evidence="3 5" id="KW-1133">Transmembrane helix</keyword>
<gene>
    <name evidence="6" type="ORF">DES53_12227</name>
</gene>
<feature type="transmembrane region" description="Helical" evidence="5">
    <location>
        <begin position="21"/>
        <end position="41"/>
    </location>
</feature>
<comment type="caution">
    <text evidence="6">The sequence shown here is derived from an EMBL/GenBank/DDBJ whole genome shotgun (WGS) entry which is preliminary data.</text>
</comment>
<dbReference type="SUPFAM" id="SSF55486">
    <property type="entry name" value="Metalloproteases ('zincins'), catalytic domain"/>
    <property type="match status" value="1"/>
</dbReference>
<keyword evidence="7" id="KW-1185">Reference proteome</keyword>
<dbReference type="AlphaFoldDB" id="A0A366H0J0"/>
<dbReference type="Proteomes" id="UP000253426">
    <property type="component" value="Unassembled WGS sequence"/>
</dbReference>
<dbReference type="OrthoDB" id="9774900at2"/>
<protein>
    <recommendedName>
        <fullName evidence="8">Metalloprotease</fullName>
    </recommendedName>
</protein>
<dbReference type="PANTHER" id="PTHR30168:SF0">
    <property type="entry name" value="INNER MEMBRANE PROTEIN"/>
    <property type="match status" value="1"/>
</dbReference>
<dbReference type="RefSeq" id="WP_113962355.1">
    <property type="nucleotide sequence ID" value="NZ_QNRR01000022.1"/>
</dbReference>
<evidence type="ECO:0000256" key="3">
    <source>
        <dbReference type="ARBA" id="ARBA00022989"/>
    </source>
</evidence>